<gene>
    <name evidence="1" type="ORF">BV22DRAFT_1036841</name>
</gene>
<sequence length="613" mass="68638">MNVFNPHILDASIRDVTACITDDQKADVLLHALQYLPSEGCRTVMENAVQSYLQIANLAPTDMARARILRAKVRLAAGYRTSAQHDLLAVLSVEPENQEVKSIIQSEHLRPEMLLCEPDSPPRFSPEVWREIALFLPRRDLKSLILLPHALSRIASQLLFREIDLHFSSASPDPSGSRSIDWLLVDKELETWHYQRSADILTRILVDAAFATQVKSLRVYASTADTTTPLAFQTGMLINALPKLTSLRKVHLSGGRDLLTRTLQVMHTSNHRLHSLSLNLVDRSGDIEIPTFKHLTHFALSSEGGDSTAAHNFLAQSRDTLRAFALRNSHWKFPVDAISIRHLTQIEFHGTFPSDGQAFSEILSCGHQLESLSLSGILDCMPSASFRSHANTNTDPHSHMSLPFLRHFAFKITSLHRHVTDRDLIPAISSFLRGRTNLRTFQLLVPSASDQHWGATADQHRRIGFDASSWGVLPSLTGLRSLCITYPRDLAPALAGWLIPRSVKALTMDFVVSPAEDLGLFMEQLRPGIPPSLTYIGVTNFPVRSVLSIVERFPSIRVVRVDHNVWSIMRLEDGVVEAEQWSYRRVKYHAAESLEAMESEDAIWHGVGRSGVM</sequence>
<keyword evidence="2" id="KW-1185">Reference proteome</keyword>
<accession>A0ACB8BB27</accession>
<name>A0ACB8BB27_9AGAM</name>
<organism evidence="1 2">
    <name type="scientific">Leucogyrophana mollusca</name>
    <dbReference type="NCBI Taxonomy" id="85980"/>
    <lineage>
        <taxon>Eukaryota</taxon>
        <taxon>Fungi</taxon>
        <taxon>Dikarya</taxon>
        <taxon>Basidiomycota</taxon>
        <taxon>Agaricomycotina</taxon>
        <taxon>Agaricomycetes</taxon>
        <taxon>Agaricomycetidae</taxon>
        <taxon>Boletales</taxon>
        <taxon>Boletales incertae sedis</taxon>
        <taxon>Leucogyrophana</taxon>
    </lineage>
</organism>
<proteinExistence type="predicted"/>
<dbReference type="EMBL" id="MU266465">
    <property type="protein sequence ID" value="KAH7923010.1"/>
    <property type="molecule type" value="Genomic_DNA"/>
</dbReference>
<reference evidence="1" key="1">
    <citation type="journal article" date="2021" name="New Phytol.">
        <title>Evolutionary innovations through gain and loss of genes in the ectomycorrhizal Boletales.</title>
        <authorList>
            <person name="Wu G."/>
            <person name="Miyauchi S."/>
            <person name="Morin E."/>
            <person name="Kuo A."/>
            <person name="Drula E."/>
            <person name="Varga T."/>
            <person name="Kohler A."/>
            <person name="Feng B."/>
            <person name="Cao Y."/>
            <person name="Lipzen A."/>
            <person name="Daum C."/>
            <person name="Hundley H."/>
            <person name="Pangilinan J."/>
            <person name="Johnson J."/>
            <person name="Barry K."/>
            <person name="LaButti K."/>
            <person name="Ng V."/>
            <person name="Ahrendt S."/>
            <person name="Min B."/>
            <person name="Choi I.G."/>
            <person name="Park H."/>
            <person name="Plett J.M."/>
            <person name="Magnuson J."/>
            <person name="Spatafora J.W."/>
            <person name="Nagy L.G."/>
            <person name="Henrissat B."/>
            <person name="Grigoriev I.V."/>
            <person name="Yang Z.L."/>
            <person name="Xu J."/>
            <person name="Martin F.M."/>
        </authorList>
    </citation>
    <scope>NUCLEOTIDE SEQUENCE</scope>
    <source>
        <strain evidence="1">KUC20120723A-06</strain>
    </source>
</reference>
<comment type="caution">
    <text evidence="1">The sequence shown here is derived from an EMBL/GenBank/DDBJ whole genome shotgun (WGS) entry which is preliminary data.</text>
</comment>
<evidence type="ECO:0000313" key="2">
    <source>
        <dbReference type="Proteomes" id="UP000790709"/>
    </source>
</evidence>
<evidence type="ECO:0000313" key="1">
    <source>
        <dbReference type="EMBL" id="KAH7923010.1"/>
    </source>
</evidence>
<protein>
    <submittedName>
        <fullName evidence="1">Uncharacterized protein</fullName>
    </submittedName>
</protein>
<dbReference type="Proteomes" id="UP000790709">
    <property type="component" value="Unassembled WGS sequence"/>
</dbReference>